<dbReference type="InterPro" id="IPR029787">
    <property type="entry name" value="Nucleotide_cyclase"/>
</dbReference>
<dbReference type="GeneID" id="8238940"/>
<evidence type="ECO:0000259" key="8">
    <source>
        <dbReference type="PROSITE" id="PS50125"/>
    </source>
</evidence>
<dbReference type="InParanoid" id="E0VW08"/>
<dbReference type="PANTHER" id="PTHR45655">
    <property type="entry name" value="GUANYLATE CYCLASE SOLUBLE SUBUNIT BETA-2"/>
    <property type="match status" value="1"/>
</dbReference>
<dbReference type="CTD" id="8238940"/>
<proteinExistence type="predicted"/>
<dbReference type="OrthoDB" id="1890790at2759"/>
<dbReference type="HOGENOM" id="CLU_011614_4_1_1"/>
<dbReference type="InterPro" id="IPR042463">
    <property type="entry name" value="HNOB_dom_associated_sf"/>
</dbReference>
<dbReference type="Proteomes" id="UP000009046">
    <property type="component" value="Unassembled WGS sequence"/>
</dbReference>
<dbReference type="InterPro" id="IPR011644">
    <property type="entry name" value="Heme_NO-bd"/>
</dbReference>
<dbReference type="GO" id="GO:0005525">
    <property type="term" value="F:GTP binding"/>
    <property type="evidence" value="ECO:0007669"/>
    <property type="project" value="UniProtKB-KW"/>
</dbReference>
<dbReference type="EnsemblMetazoa" id="PHUM472580-RA">
    <property type="protein sequence ID" value="PHUM472580-PA"/>
    <property type="gene ID" value="PHUM472580"/>
</dbReference>
<dbReference type="GO" id="GO:0020037">
    <property type="term" value="F:heme binding"/>
    <property type="evidence" value="ECO:0007669"/>
    <property type="project" value="InterPro"/>
</dbReference>
<dbReference type="EMBL" id="DS235816">
    <property type="protein sequence ID" value="EEB17564.1"/>
    <property type="molecule type" value="Genomic_DNA"/>
</dbReference>
<keyword evidence="7" id="KW-0141">cGMP biosynthesis</keyword>
<keyword evidence="5" id="KW-0342">GTP-binding</keyword>
<dbReference type="Gene3D" id="6.10.250.780">
    <property type="match status" value="1"/>
</dbReference>
<evidence type="ECO:0000256" key="5">
    <source>
        <dbReference type="ARBA" id="ARBA00023134"/>
    </source>
</evidence>
<reference evidence="9" key="2">
    <citation type="submission" date="2007-04" db="EMBL/GenBank/DDBJ databases">
        <title>The genome of the human body louse.</title>
        <authorList>
            <consortium name="The Human Body Louse Genome Consortium"/>
            <person name="Kirkness E."/>
            <person name="Walenz B."/>
            <person name="Hass B."/>
            <person name="Bruggner R."/>
            <person name="Strausberg R."/>
        </authorList>
    </citation>
    <scope>NUCLEOTIDE SEQUENCE</scope>
    <source>
        <strain evidence="9">USDA</strain>
    </source>
</reference>
<dbReference type="EMBL" id="AAZO01005734">
    <property type="status" value="NOT_ANNOTATED_CDS"/>
    <property type="molecule type" value="Genomic_DNA"/>
</dbReference>
<keyword evidence="3" id="KW-0963">Cytoplasm</keyword>
<dbReference type="GO" id="GO:0008074">
    <property type="term" value="C:guanylate cyclase complex, soluble"/>
    <property type="evidence" value="ECO:0007669"/>
    <property type="project" value="TreeGrafter"/>
</dbReference>
<evidence type="ECO:0000313" key="11">
    <source>
        <dbReference type="Proteomes" id="UP000009046"/>
    </source>
</evidence>
<dbReference type="InterPro" id="IPR038158">
    <property type="entry name" value="H-NOX_domain_sf"/>
</dbReference>
<evidence type="ECO:0000313" key="9">
    <source>
        <dbReference type="EMBL" id="EEB17564.1"/>
    </source>
</evidence>
<dbReference type="GO" id="GO:0070482">
    <property type="term" value="P:response to oxygen levels"/>
    <property type="evidence" value="ECO:0007669"/>
    <property type="project" value="TreeGrafter"/>
</dbReference>
<keyword evidence="6 9" id="KW-0456">Lyase</keyword>
<dbReference type="STRING" id="121224.E0VW08"/>
<dbReference type="KEGG" id="phu:Phum_PHUM472580"/>
<reference evidence="9" key="1">
    <citation type="submission" date="2007-04" db="EMBL/GenBank/DDBJ databases">
        <title>Annotation of Pediculus humanus corporis strain USDA.</title>
        <authorList>
            <person name="Kirkness E."/>
            <person name="Hannick L."/>
            <person name="Hass B."/>
            <person name="Bruggner R."/>
            <person name="Lawson D."/>
            <person name="Bidwell S."/>
            <person name="Joardar V."/>
            <person name="Caler E."/>
            <person name="Walenz B."/>
            <person name="Inman J."/>
            <person name="Schobel S."/>
            <person name="Galinsky K."/>
            <person name="Amedeo P."/>
            <person name="Strausberg R."/>
        </authorList>
    </citation>
    <scope>NUCLEOTIDE SEQUENCE</scope>
    <source>
        <strain evidence="9">USDA</strain>
    </source>
</reference>
<feature type="domain" description="Guanylate cyclase" evidence="8">
    <location>
        <begin position="444"/>
        <end position="569"/>
    </location>
</feature>
<dbReference type="Gene3D" id="3.30.70.1230">
    <property type="entry name" value="Nucleotide cyclase"/>
    <property type="match status" value="1"/>
</dbReference>
<dbReference type="FunFam" id="3.30.70.1230:FF:000030">
    <property type="entry name" value="Si:ch211-215j19.12"/>
    <property type="match status" value="1"/>
</dbReference>
<evidence type="ECO:0000256" key="2">
    <source>
        <dbReference type="ARBA" id="ARBA00012202"/>
    </source>
</evidence>
<dbReference type="Gene3D" id="3.30.450.260">
    <property type="entry name" value="Haem NO binding associated domain"/>
    <property type="match status" value="1"/>
</dbReference>
<evidence type="ECO:0000313" key="10">
    <source>
        <dbReference type="EnsemblMetazoa" id="PHUM472580-PA"/>
    </source>
</evidence>
<accession>E0VW08</accession>
<keyword evidence="4" id="KW-0547">Nucleotide-binding</keyword>
<dbReference type="Gene3D" id="3.90.1520.10">
    <property type="entry name" value="H-NOX domain"/>
    <property type="match status" value="1"/>
</dbReference>
<evidence type="ECO:0000256" key="6">
    <source>
        <dbReference type="ARBA" id="ARBA00023239"/>
    </source>
</evidence>
<dbReference type="GO" id="GO:0004383">
    <property type="term" value="F:guanylate cyclase activity"/>
    <property type="evidence" value="ECO:0007669"/>
    <property type="project" value="UniProtKB-EC"/>
</dbReference>
<dbReference type="SMART" id="SM00044">
    <property type="entry name" value="CYCc"/>
    <property type="match status" value="1"/>
</dbReference>
<dbReference type="SUPFAM" id="SSF111126">
    <property type="entry name" value="Ligand-binding domain in the NO signalling and Golgi transport"/>
    <property type="match status" value="1"/>
</dbReference>
<dbReference type="InterPro" id="IPR011645">
    <property type="entry name" value="HNOB_dom_associated"/>
</dbReference>
<dbReference type="PROSITE" id="PS50125">
    <property type="entry name" value="GUANYLATE_CYCLASE_2"/>
    <property type="match status" value="1"/>
</dbReference>
<evidence type="ECO:0000256" key="3">
    <source>
        <dbReference type="ARBA" id="ARBA00022490"/>
    </source>
</evidence>
<evidence type="ECO:0000256" key="7">
    <source>
        <dbReference type="ARBA" id="ARBA00023293"/>
    </source>
</evidence>
<evidence type="ECO:0000256" key="1">
    <source>
        <dbReference type="ARBA" id="ARBA00004496"/>
    </source>
</evidence>
<gene>
    <name evidence="10" type="primary">8238940</name>
    <name evidence="9" type="ORF">Phum_PHUM472580</name>
</gene>
<dbReference type="RefSeq" id="XP_002430302.1">
    <property type="nucleotide sequence ID" value="XM_002430257.1"/>
</dbReference>
<sequence>MYGMLLESVQHFLQLEYGEETWNEIIKESGCEFTVFMTHQTYPDNLMTKIAESCVKIIGQNTSVDYFMNFFGRCFVRYFSNFGYDQTIKATGRYFCDFLQSVDNIHLQMRFTYPKMRSPSMYITHLDSNGVILMYRSSRCGFSQYFMGQLYQIAEDIYDTKLEIIILEEGKSSSGTKNNYVKYRLNFDNVEYVESKNEKKKNFEKITLPDFYFSVLLKLFPFGVIFGQDMKIMGVGEKLHFVLGDVNPLGENVTNLLKLRRPRGITFIWKNILYLQSVLFELEIISRSCKTSRNSEQRTQSDESLALVEKKGSHHHHHQNLKSILLKGQMFYLKDIKSVIFLCSPLINDLDELPNMGLYLNDLNIHGLSREMVLTGWQHCSSLELMFEKAEQRSLELEKSYKLLDSWKKKGDDLLYSMIPQSVAERLRTGENRLNTCQVFDNVTILFCELADFSSSTLRDAMEVVSSMNAIFTCFDSLLDLFDVYKVETVGRVYMTVSGAPEITPNHADNIANLALCLSRQVKKLQLPPEVKKIKIGMHSGSVVGGVVGLKVPRYCLFGDTVNTAARMQTTSAPGKIHVSNSTYKLLNPKLYQMEPRGLIHIKGKGQMKTYWLFNKIFDGKKSGDTFQEKMIARGKVNRTENETKGP</sequence>
<dbReference type="Pfam" id="PF07700">
    <property type="entry name" value="HNOB"/>
    <property type="match status" value="1"/>
</dbReference>
<dbReference type="FunCoup" id="E0VW08">
    <property type="interactions" value="57"/>
</dbReference>
<comment type="subcellular location">
    <subcellularLocation>
        <location evidence="1">Cytoplasm</location>
    </subcellularLocation>
</comment>
<keyword evidence="11" id="KW-1185">Reference proteome</keyword>
<organism>
    <name type="scientific">Pediculus humanus subsp. corporis</name>
    <name type="common">Body louse</name>
    <dbReference type="NCBI Taxonomy" id="121224"/>
    <lineage>
        <taxon>Eukaryota</taxon>
        <taxon>Metazoa</taxon>
        <taxon>Ecdysozoa</taxon>
        <taxon>Arthropoda</taxon>
        <taxon>Hexapoda</taxon>
        <taxon>Insecta</taxon>
        <taxon>Pterygota</taxon>
        <taxon>Neoptera</taxon>
        <taxon>Paraneoptera</taxon>
        <taxon>Psocodea</taxon>
        <taxon>Troctomorpha</taxon>
        <taxon>Phthiraptera</taxon>
        <taxon>Anoplura</taxon>
        <taxon>Pediculidae</taxon>
        <taxon>Pediculus</taxon>
    </lineage>
</organism>
<protein>
    <recommendedName>
        <fullName evidence="2">guanylate cyclase</fullName>
        <ecNumber evidence="2">4.6.1.2</ecNumber>
    </recommendedName>
</protein>
<dbReference type="Pfam" id="PF00211">
    <property type="entry name" value="Guanylate_cyc"/>
    <property type="match status" value="1"/>
</dbReference>
<reference evidence="10" key="3">
    <citation type="submission" date="2020-05" db="UniProtKB">
        <authorList>
            <consortium name="EnsemblMetazoa"/>
        </authorList>
    </citation>
    <scope>IDENTIFICATION</scope>
    <source>
        <strain evidence="10">USDA</strain>
    </source>
</reference>
<dbReference type="InterPro" id="IPR024096">
    <property type="entry name" value="NO_sig/Golgi_transp_ligand-bd"/>
</dbReference>
<dbReference type="InterPro" id="IPR001054">
    <property type="entry name" value="A/G_cyclase"/>
</dbReference>
<evidence type="ECO:0000256" key="4">
    <source>
        <dbReference type="ARBA" id="ARBA00022741"/>
    </source>
</evidence>
<dbReference type="GO" id="GO:0019934">
    <property type="term" value="P:cGMP-mediated signaling"/>
    <property type="evidence" value="ECO:0007669"/>
    <property type="project" value="TreeGrafter"/>
</dbReference>
<dbReference type="VEuPathDB" id="VectorBase:PHUM472580"/>
<dbReference type="AlphaFoldDB" id="E0VW08"/>
<dbReference type="PANTHER" id="PTHR45655:SF5">
    <property type="entry name" value="SOLUBLE GUANYLATE CYCLASE 89DA-RELATED"/>
    <property type="match status" value="1"/>
</dbReference>
<dbReference type="OMA" id="YTAEKVR"/>
<name>E0VW08_PEDHC</name>
<dbReference type="SUPFAM" id="SSF55073">
    <property type="entry name" value="Nucleotide cyclase"/>
    <property type="match status" value="1"/>
</dbReference>
<dbReference type="Pfam" id="PF07701">
    <property type="entry name" value="HNOBA"/>
    <property type="match status" value="1"/>
</dbReference>
<dbReference type="CDD" id="cd07302">
    <property type="entry name" value="CHD"/>
    <property type="match status" value="1"/>
</dbReference>
<dbReference type="eggNOG" id="KOG4171">
    <property type="taxonomic scope" value="Eukaryota"/>
</dbReference>
<dbReference type="EC" id="4.6.1.2" evidence="2"/>